<feature type="transmembrane region" description="Helical" evidence="5">
    <location>
        <begin position="138"/>
        <end position="157"/>
    </location>
</feature>
<evidence type="ECO:0000313" key="7">
    <source>
        <dbReference type="EMBL" id="MPM23578.1"/>
    </source>
</evidence>
<dbReference type="AlphaFoldDB" id="A0A644Y6L2"/>
<reference evidence="7" key="1">
    <citation type="submission" date="2019-08" db="EMBL/GenBank/DDBJ databases">
        <authorList>
            <person name="Kucharzyk K."/>
            <person name="Murdoch R.W."/>
            <person name="Higgins S."/>
            <person name="Loffler F."/>
        </authorList>
    </citation>
    <scope>NUCLEOTIDE SEQUENCE</scope>
</reference>
<organism evidence="7">
    <name type="scientific">bioreactor metagenome</name>
    <dbReference type="NCBI Taxonomy" id="1076179"/>
    <lineage>
        <taxon>unclassified sequences</taxon>
        <taxon>metagenomes</taxon>
        <taxon>ecological metagenomes</taxon>
    </lineage>
</organism>
<evidence type="ECO:0000256" key="5">
    <source>
        <dbReference type="SAM" id="Phobius"/>
    </source>
</evidence>
<name>A0A644Y6L2_9ZZZZ</name>
<keyword evidence="3 5" id="KW-1133">Transmembrane helix</keyword>
<accession>A0A644Y6L2</accession>
<feature type="transmembrane region" description="Helical" evidence="5">
    <location>
        <begin position="111"/>
        <end position="131"/>
    </location>
</feature>
<comment type="caution">
    <text evidence="7">The sequence shown here is derived from an EMBL/GenBank/DDBJ whole genome shotgun (WGS) entry which is preliminary data.</text>
</comment>
<sequence length="214" mass="24390">MESSLINDKVMFRFSVLMAFLLCMPIAAAFIFEDYLPFLTGIYPLTAEGLRGILTAPLVHADWEHLAGNISALLILYMVLFNNFHPMAWVVILLGYIVPGFWTWLFARPAWHVGASSMVYALASFVFFAGVFSGHTRLIALSLFVVFMYGGIFWGIFPTMPEISWEGHLSGFILGILLALFYRKDIRLMYPRVQYFEDENNDDSPEEPFESSEL</sequence>
<dbReference type="InterPro" id="IPR035952">
    <property type="entry name" value="Rhomboid-like_sf"/>
</dbReference>
<feature type="transmembrane region" description="Helical" evidence="5">
    <location>
        <begin position="12"/>
        <end position="32"/>
    </location>
</feature>
<dbReference type="GO" id="GO:0004252">
    <property type="term" value="F:serine-type endopeptidase activity"/>
    <property type="evidence" value="ECO:0007669"/>
    <property type="project" value="InterPro"/>
</dbReference>
<keyword evidence="4 5" id="KW-0472">Membrane</keyword>
<protein>
    <recommendedName>
        <fullName evidence="6">Peptidase S54 rhomboid domain-containing protein</fullName>
    </recommendedName>
</protein>
<evidence type="ECO:0000256" key="4">
    <source>
        <dbReference type="ARBA" id="ARBA00023136"/>
    </source>
</evidence>
<dbReference type="GO" id="GO:0016020">
    <property type="term" value="C:membrane"/>
    <property type="evidence" value="ECO:0007669"/>
    <property type="project" value="UniProtKB-SubCell"/>
</dbReference>
<feature type="domain" description="Peptidase S54 rhomboid" evidence="6">
    <location>
        <begin position="52"/>
        <end position="183"/>
    </location>
</feature>
<feature type="transmembrane region" description="Helical" evidence="5">
    <location>
        <begin position="63"/>
        <end position="80"/>
    </location>
</feature>
<comment type="subcellular location">
    <subcellularLocation>
        <location evidence="1">Membrane</location>
        <topology evidence="1">Multi-pass membrane protein</topology>
    </subcellularLocation>
</comment>
<feature type="transmembrane region" description="Helical" evidence="5">
    <location>
        <begin position="87"/>
        <end position="105"/>
    </location>
</feature>
<gene>
    <name evidence="7" type="ORF">SDC9_70052</name>
</gene>
<dbReference type="Pfam" id="PF01694">
    <property type="entry name" value="Rhomboid"/>
    <property type="match status" value="1"/>
</dbReference>
<dbReference type="InterPro" id="IPR022764">
    <property type="entry name" value="Peptidase_S54_rhomboid_dom"/>
</dbReference>
<evidence type="ECO:0000256" key="3">
    <source>
        <dbReference type="ARBA" id="ARBA00022989"/>
    </source>
</evidence>
<evidence type="ECO:0000256" key="2">
    <source>
        <dbReference type="ARBA" id="ARBA00022692"/>
    </source>
</evidence>
<keyword evidence="2 5" id="KW-0812">Transmembrane</keyword>
<feature type="transmembrane region" description="Helical" evidence="5">
    <location>
        <begin position="163"/>
        <end position="182"/>
    </location>
</feature>
<evidence type="ECO:0000256" key="1">
    <source>
        <dbReference type="ARBA" id="ARBA00004141"/>
    </source>
</evidence>
<dbReference type="SUPFAM" id="SSF144091">
    <property type="entry name" value="Rhomboid-like"/>
    <property type="match status" value="1"/>
</dbReference>
<dbReference type="EMBL" id="VSSQ01004063">
    <property type="protein sequence ID" value="MPM23578.1"/>
    <property type="molecule type" value="Genomic_DNA"/>
</dbReference>
<dbReference type="Gene3D" id="1.20.1540.10">
    <property type="entry name" value="Rhomboid-like"/>
    <property type="match status" value="1"/>
</dbReference>
<proteinExistence type="predicted"/>
<evidence type="ECO:0000259" key="6">
    <source>
        <dbReference type="Pfam" id="PF01694"/>
    </source>
</evidence>